<feature type="region of interest" description="Disordered" evidence="1">
    <location>
        <begin position="313"/>
        <end position="332"/>
    </location>
</feature>
<evidence type="ECO:0000313" key="3">
    <source>
        <dbReference type="Proteomes" id="UP000789759"/>
    </source>
</evidence>
<evidence type="ECO:0000256" key="1">
    <source>
        <dbReference type="SAM" id="MobiDB-lite"/>
    </source>
</evidence>
<feature type="region of interest" description="Disordered" evidence="1">
    <location>
        <begin position="249"/>
        <end position="279"/>
    </location>
</feature>
<dbReference type="EMBL" id="CAJVQA010002309">
    <property type="protein sequence ID" value="CAG8542992.1"/>
    <property type="molecule type" value="Genomic_DNA"/>
</dbReference>
<proteinExistence type="predicted"/>
<gene>
    <name evidence="2" type="ORF">CPELLU_LOCUS4386</name>
</gene>
<feature type="compositionally biased region" description="Basic and acidic residues" evidence="1">
    <location>
        <begin position="253"/>
        <end position="279"/>
    </location>
</feature>
<name>A0A9N9AVB6_9GLOM</name>
<dbReference type="AlphaFoldDB" id="A0A9N9AVB6"/>
<comment type="caution">
    <text evidence="2">The sequence shown here is derived from an EMBL/GenBank/DDBJ whole genome shotgun (WGS) entry which is preliminary data.</text>
</comment>
<organism evidence="2 3">
    <name type="scientific">Cetraspora pellucida</name>
    <dbReference type="NCBI Taxonomy" id="1433469"/>
    <lineage>
        <taxon>Eukaryota</taxon>
        <taxon>Fungi</taxon>
        <taxon>Fungi incertae sedis</taxon>
        <taxon>Mucoromycota</taxon>
        <taxon>Glomeromycotina</taxon>
        <taxon>Glomeromycetes</taxon>
        <taxon>Diversisporales</taxon>
        <taxon>Gigasporaceae</taxon>
        <taxon>Cetraspora</taxon>
    </lineage>
</organism>
<reference evidence="2" key="1">
    <citation type="submission" date="2021-06" db="EMBL/GenBank/DDBJ databases">
        <authorList>
            <person name="Kallberg Y."/>
            <person name="Tangrot J."/>
            <person name="Rosling A."/>
        </authorList>
    </citation>
    <scope>NUCLEOTIDE SEQUENCE</scope>
    <source>
        <strain evidence="2">FL966</strain>
    </source>
</reference>
<protein>
    <submittedName>
        <fullName evidence="2">22748_t:CDS:1</fullName>
    </submittedName>
</protein>
<accession>A0A9N9AVB6</accession>
<dbReference type="OrthoDB" id="2445270at2759"/>
<evidence type="ECO:0000313" key="2">
    <source>
        <dbReference type="EMBL" id="CAG8542992.1"/>
    </source>
</evidence>
<sequence length="388" mass="44901">MTKMKLIQEKVVNAKQVKYTEPSVHELKEIQENAKVQATHKKFHSNVGYKEKIEEVNSKTVLEDQLSKFVCVMTRQDGGEYYTTSVYFDLNQVINRKLKTLFMKGLGEHVKADGLTLIEFCEQWYYACALSKRKLKEYFRVIYETTDIQIGSRNISNHSGKKTAMQLLKELGYSDSVVMSITRHKSQKAPDDYNDNATPGNYDEHVVPVSDDFIFASLYLRCNDSQASLINAFDDLEVFSDGSSNVLAKHNKNVHDTDDEKEKDKDAKKNNQKEKVKGGKKDLKNLEILEKFLSENTFHNFNSEVCEDKKDCNKDEKNCNDDKNEDKKDCDNNNEDKKTDCLRTCEIFIYNKKSRQLELIAFSTKGQFQRVTVTSSRTHEFIRARKVM</sequence>
<keyword evidence="3" id="KW-1185">Reference proteome</keyword>
<dbReference type="Proteomes" id="UP000789759">
    <property type="component" value="Unassembled WGS sequence"/>
</dbReference>